<reference evidence="1" key="1">
    <citation type="journal article" date="2014" name="Front. Microbiol.">
        <title>High frequency of phylogenetically diverse reductive dehalogenase-homologous genes in deep subseafloor sedimentary metagenomes.</title>
        <authorList>
            <person name="Kawai M."/>
            <person name="Futagami T."/>
            <person name="Toyoda A."/>
            <person name="Takaki Y."/>
            <person name="Nishi S."/>
            <person name="Hori S."/>
            <person name="Arai W."/>
            <person name="Tsubouchi T."/>
            <person name="Morono Y."/>
            <person name="Uchiyama I."/>
            <person name="Ito T."/>
            <person name="Fujiyama A."/>
            <person name="Inagaki F."/>
            <person name="Takami H."/>
        </authorList>
    </citation>
    <scope>NUCLEOTIDE SEQUENCE</scope>
    <source>
        <strain evidence="1">Expedition CK06-06</strain>
    </source>
</reference>
<sequence>MVTNTNKIIVEVSHRISGFFEIVDKKNGISINNPEKIGSRGAGFNVSGVGETVISYEKLEKEEESRCTICINEEKLDKEAETTYFIFDYIRAIRE</sequence>
<organism evidence="1">
    <name type="scientific">marine sediment metagenome</name>
    <dbReference type="NCBI Taxonomy" id="412755"/>
    <lineage>
        <taxon>unclassified sequences</taxon>
        <taxon>metagenomes</taxon>
        <taxon>ecological metagenomes</taxon>
    </lineage>
</organism>
<protein>
    <submittedName>
        <fullName evidence="1">Uncharacterized protein</fullName>
    </submittedName>
</protein>
<feature type="non-terminal residue" evidence="1">
    <location>
        <position position="95"/>
    </location>
</feature>
<comment type="caution">
    <text evidence="1">The sequence shown here is derived from an EMBL/GenBank/DDBJ whole genome shotgun (WGS) entry which is preliminary data.</text>
</comment>
<proteinExistence type="predicted"/>
<name>X1FSG2_9ZZZZ</name>
<evidence type="ECO:0000313" key="1">
    <source>
        <dbReference type="EMBL" id="GAH32309.1"/>
    </source>
</evidence>
<dbReference type="EMBL" id="BARU01014343">
    <property type="protein sequence ID" value="GAH32309.1"/>
    <property type="molecule type" value="Genomic_DNA"/>
</dbReference>
<dbReference type="AlphaFoldDB" id="X1FSG2"/>
<accession>X1FSG2</accession>
<gene>
    <name evidence="1" type="ORF">S03H2_25371</name>
</gene>